<feature type="signal peptide" evidence="2">
    <location>
        <begin position="1"/>
        <end position="30"/>
    </location>
</feature>
<dbReference type="KEGG" id="lsf:I8J32_010570"/>
<sequence length="153" mass="16408">MHTSTMRASTMRAATLVIAVPLLAMLAACARQPSPPGLAEEDGESCAVPAHGKKVYIDVAYDGSGRPSVTPDECEVDNGTAIVWRTAKDVKGAFEIEFEGESAAGPGAPKRVRSEEKDARQKAQVTSENKVARYKYAIEANGHRVDPAIIIRR</sequence>
<name>A0A974Y3P3_9GAMM</name>
<dbReference type="AlphaFoldDB" id="A0A974Y3P3"/>
<feature type="region of interest" description="Disordered" evidence="1">
    <location>
        <begin position="100"/>
        <end position="126"/>
    </location>
</feature>
<gene>
    <name evidence="3" type="ORF">I8J32_010570</name>
</gene>
<evidence type="ECO:0000256" key="2">
    <source>
        <dbReference type="SAM" id="SignalP"/>
    </source>
</evidence>
<dbReference type="PROSITE" id="PS51257">
    <property type="entry name" value="PROKAR_LIPOPROTEIN"/>
    <property type="match status" value="1"/>
</dbReference>
<proteinExistence type="predicted"/>
<evidence type="ECO:0000256" key="1">
    <source>
        <dbReference type="SAM" id="MobiDB-lite"/>
    </source>
</evidence>
<dbReference type="RefSeq" id="WP_200611862.1">
    <property type="nucleotide sequence ID" value="NZ_CP071518.1"/>
</dbReference>
<organism evidence="3 4">
    <name type="scientific">Agrilutibacter solisilvae</name>
    <dbReference type="NCBI Taxonomy" id="2763317"/>
    <lineage>
        <taxon>Bacteria</taxon>
        <taxon>Pseudomonadati</taxon>
        <taxon>Pseudomonadota</taxon>
        <taxon>Gammaproteobacteria</taxon>
        <taxon>Lysobacterales</taxon>
        <taxon>Lysobacteraceae</taxon>
        <taxon>Agrilutibacter</taxon>
    </lineage>
</organism>
<feature type="chain" id="PRO_5037608299" evidence="2">
    <location>
        <begin position="31"/>
        <end position="153"/>
    </location>
</feature>
<protein>
    <submittedName>
        <fullName evidence="3">Uncharacterized protein</fullName>
    </submittedName>
</protein>
<evidence type="ECO:0000313" key="4">
    <source>
        <dbReference type="Proteomes" id="UP000639274"/>
    </source>
</evidence>
<evidence type="ECO:0000313" key="3">
    <source>
        <dbReference type="EMBL" id="QSX77236.1"/>
    </source>
</evidence>
<keyword evidence="4" id="KW-1185">Reference proteome</keyword>
<feature type="compositionally biased region" description="Basic and acidic residues" evidence="1">
    <location>
        <begin position="112"/>
        <end position="121"/>
    </location>
</feature>
<reference evidence="3 4" key="1">
    <citation type="submission" date="2021-03" db="EMBL/GenBank/DDBJ databases">
        <title>Lysobacter sp. nov. isolated from soil of gangwondo yeongwol, south Korea.</title>
        <authorList>
            <person name="Kim K.R."/>
            <person name="Kim K.H."/>
            <person name="Jeon C.O."/>
        </authorList>
    </citation>
    <scope>NUCLEOTIDE SEQUENCE [LARGE SCALE GENOMIC DNA]</scope>
    <source>
        <strain evidence="3 4">R19</strain>
    </source>
</reference>
<accession>A0A974Y3P3</accession>
<dbReference type="EMBL" id="CP071518">
    <property type="protein sequence ID" value="QSX77236.1"/>
    <property type="molecule type" value="Genomic_DNA"/>
</dbReference>
<keyword evidence="2" id="KW-0732">Signal</keyword>
<dbReference type="Proteomes" id="UP000639274">
    <property type="component" value="Chromosome"/>
</dbReference>